<dbReference type="Proteomes" id="UP000053257">
    <property type="component" value="Unassembled WGS sequence"/>
</dbReference>
<dbReference type="HOGENOM" id="CLU_2184915_0_0_1"/>
<organism evidence="2 3">
    <name type="scientific">Phlebiopsis gigantea (strain 11061_1 CR5-6)</name>
    <name type="common">White-rot fungus</name>
    <name type="synonym">Peniophora gigantea</name>
    <dbReference type="NCBI Taxonomy" id="745531"/>
    <lineage>
        <taxon>Eukaryota</taxon>
        <taxon>Fungi</taxon>
        <taxon>Dikarya</taxon>
        <taxon>Basidiomycota</taxon>
        <taxon>Agaricomycotina</taxon>
        <taxon>Agaricomycetes</taxon>
        <taxon>Polyporales</taxon>
        <taxon>Phanerochaetaceae</taxon>
        <taxon>Phlebiopsis</taxon>
    </lineage>
</organism>
<reference evidence="2 3" key="1">
    <citation type="journal article" date="2014" name="PLoS Genet.">
        <title>Analysis of the Phlebiopsis gigantea genome, transcriptome and secretome provides insight into its pioneer colonization strategies of wood.</title>
        <authorList>
            <person name="Hori C."/>
            <person name="Ishida T."/>
            <person name="Igarashi K."/>
            <person name="Samejima M."/>
            <person name="Suzuki H."/>
            <person name="Master E."/>
            <person name="Ferreira P."/>
            <person name="Ruiz-Duenas F.J."/>
            <person name="Held B."/>
            <person name="Canessa P."/>
            <person name="Larrondo L.F."/>
            <person name="Schmoll M."/>
            <person name="Druzhinina I.S."/>
            <person name="Kubicek C.P."/>
            <person name="Gaskell J.A."/>
            <person name="Kersten P."/>
            <person name="St John F."/>
            <person name="Glasner J."/>
            <person name="Sabat G."/>
            <person name="Splinter BonDurant S."/>
            <person name="Syed K."/>
            <person name="Yadav J."/>
            <person name="Mgbeahuruike A.C."/>
            <person name="Kovalchuk A."/>
            <person name="Asiegbu F.O."/>
            <person name="Lackner G."/>
            <person name="Hoffmeister D."/>
            <person name="Rencoret J."/>
            <person name="Gutierrez A."/>
            <person name="Sun H."/>
            <person name="Lindquist E."/>
            <person name="Barry K."/>
            <person name="Riley R."/>
            <person name="Grigoriev I.V."/>
            <person name="Henrissat B."/>
            <person name="Kues U."/>
            <person name="Berka R.M."/>
            <person name="Martinez A.T."/>
            <person name="Covert S.F."/>
            <person name="Blanchette R.A."/>
            <person name="Cullen D."/>
        </authorList>
    </citation>
    <scope>NUCLEOTIDE SEQUENCE [LARGE SCALE GENOMIC DNA]</scope>
    <source>
        <strain evidence="2 3">11061_1 CR5-6</strain>
    </source>
</reference>
<evidence type="ECO:0000313" key="3">
    <source>
        <dbReference type="Proteomes" id="UP000053257"/>
    </source>
</evidence>
<feature type="region of interest" description="Disordered" evidence="1">
    <location>
        <begin position="1"/>
        <end position="29"/>
    </location>
</feature>
<evidence type="ECO:0000256" key="1">
    <source>
        <dbReference type="SAM" id="MobiDB-lite"/>
    </source>
</evidence>
<gene>
    <name evidence="2" type="ORF">PHLGIDRAFT_472246</name>
</gene>
<feature type="compositionally biased region" description="Basic residues" evidence="1">
    <location>
        <begin position="62"/>
        <end position="73"/>
    </location>
</feature>
<dbReference type="EMBL" id="KN840526">
    <property type="protein sequence ID" value="KIP06096.1"/>
    <property type="molecule type" value="Genomic_DNA"/>
</dbReference>
<proteinExistence type="predicted"/>
<feature type="compositionally biased region" description="Basic and acidic residues" evidence="1">
    <location>
        <begin position="13"/>
        <end position="29"/>
    </location>
</feature>
<sequence length="109" mass="12206">MVACIQRLNGSPESDRSGSTECGRCPREGPLHQIQLGRVLPSEARAGARRFLIHSSSTSVPPHRRQSQHHTWKPRSTATHAHAAISNPHPDEGLLHHHRPRIQATRWDV</sequence>
<keyword evidence="3" id="KW-1185">Reference proteome</keyword>
<dbReference type="AlphaFoldDB" id="A0A0C3RWR2"/>
<name>A0A0C3RWR2_PHLG1</name>
<feature type="region of interest" description="Disordered" evidence="1">
    <location>
        <begin position="50"/>
        <end position="109"/>
    </location>
</feature>
<evidence type="ECO:0000313" key="2">
    <source>
        <dbReference type="EMBL" id="KIP06096.1"/>
    </source>
</evidence>
<accession>A0A0C3RWR2</accession>
<protein>
    <submittedName>
        <fullName evidence="2">Uncharacterized protein</fullName>
    </submittedName>
</protein>